<dbReference type="Proteomes" id="UP000077115">
    <property type="component" value="Unassembled WGS sequence"/>
</dbReference>
<evidence type="ECO:0000256" key="4">
    <source>
        <dbReference type="SAM" id="MobiDB-lite"/>
    </source>
</evidence>
<dbReference type="STRING" id="403673.A0A177W6V9"/>
<dbReference type="SUPFAM" id="SSF48403">
    <property type="entry name" value="Ankyrin repeat"/>
    <property type="match status" value="1"/>
</dbReference>
<evidence type="ECO:0000256" key="2">
    <source>
        <dbReference type="ARBA" id="ARBA00023043"/>
    </source>
</evidence>
<dbReference type="PANTHER" id="PTHR24171">
    <property type="entry name" value="ANKYRIN REPEAT DOMAIN-CONTAINING PROTEIN 39-RELATED"/>
    <property type="match status" value="1"/>
</dbReference>
<feature type="repeat" description="ANK" evidence="3">
    <location>
        <begin position="50"/>
        <end position="83"/>
    </location>
</feature>
<dbReference type="PROSITE" id="PS50088">
    <property type="entry name" value="ANK_REPEAT"/>
    <property type="match status" value="1"/>
</dbReference>
<evidence type="ECO:0000313" key="5">
    <source>
        <dbReference type="EMBL" id="OAJ35817.1"/>
    </source>
</evidence>
<dbReference type="PANTHER" id="PTHR24171:SF8">
    <property type="entry name" value="BRCA1-ASSOCIATED RING DOMAIN PROTEIN 1"/>
    <property type="match status" value="1"/>
</dbReference>
<dbReference type="eggNOG" id="KOG0504">
    <property type="taxonomic scope" value="Eukaryota"/>
</dbReference>
<dbReference type="VEuPathDB" id="FungiDB:BDEG_20051"/>
<keyword evidence="2 3" id="KW-0040">ANK repeat</keyword>
<gene>
    <name evidence="5" type="ORF">BDEG_20051</name>
</gene>
<protein>
    <submittedName>
        <fullName evidence="5">Uncharacterized protein</fullName>
    </submittedName>
</protein>
<reference evidence="5 6" key="2">
    <citation type="submission" date="2016-05" db="EMBL/GenBank/DDBJ databases">
        <title>Lineage-specific infection strategies underlie the spectrum of fungal disease in amphibians.</title>
        <authorList>
            <person name="Cuomo C.A."/>
            <person name="Farrer R.A."/>
            <person name="James T."/>
            <person name="Longcore J."/>
            <person name="Birren B."/>
        </authorList>
    </citation>
    <scope>NUCLEOTIDE SEQUENCE [LARGE SCALE GENOMIC DNA]</scope>
    <source>
        <strain evidence="5 6">JEL423</strain>
    </source>
</reference>
<sequence length="200" mass="22096">MPGIEYGSGSPAADNIWIASGDGRVEDVEYFLKSGGFGGAPMDANAKDSSGYTSLHAAASYNHLDLMRMLVKEYGADPNVVDHDGYTPLHVIETADAGRVLIELGADPTKRNHSGQLPIETAFTECWTDVVDYLQEFTPDFEKREESSDNENENEAEQPDLDESSDNEDEDEANQLDLNGLPEEVLQRLTAHLEQFNQRN</sequence>
<dbReference type="InterPro" id="IPR036770">
    <property type="entry name" value="Ankyrin_rpt-contain_sf"/>
</dbReference>
<dbReference type="PROSITE" id="PS50297">
    <property type="entry name" value="ANK_REP_REGION"/>
    <property type="match status" value="1"/>
</dbReference>
<evidence type="ECO:0000256" key="3">
    <source>
        <dbReference type="PROSITE-ProRule" id="PRU00023"/>
    </source>
</evidence>
<evidence type="ECO:0000256" key="1">
    <source>
        <dbReference type="ARBA" id="ARBA00022737"/>
    </source>
</evidence>
<dbReference type="Pfam" id="PF13857">
    <property type="entry name" value="Ank_5"/>
    <property type="match status" value="1"/>
</dbReference>
<name>A0A177W6V9_BATDL</name>
<accession>A0A177W6V9</accession>
<proteinExistence type="predicted"/>
<organism evidence="5 6">
    <name type="scientific">Batrachochytrium dendrobatidis (strain JEL423)</name>
    <dbReference type="NCBI Taxonomy" id="403673"/>
    <lineage>
        <taxon>Eukaryota</taxon>
        <taxon>Fungi</taxon>
        <taxon>Fungi incertae sedis</taxon>
        <taxon>Chytridiomycota</taxon>
        <taxon>Chytridiomycota incertae sedis</taxon>
        <taxon>Chytridiomycetes</taxon>
        <taxon>Rhizophydiales</taxon>
        <taxon>Rhizophydiales incertae sedis</taxon>
        <taxon>Batrachochytrium</taxon>
    </lineage>
</organism>
<dbReference type="Gene3D" id="1.25.40.20">
    <property type="entry name" value="Ankyrin repeat-containing domain"/>
    <property type="match status" value="1"/>
</dbReference>
<feature type="region of interest" description="Disordered" evidence="4">
    <location>
        <begin position="141"/>
        <end position="183"/>
    </location>
</feature>
<evidence type="ECO:0000313" key="6">
    <source>
        <dbReference type="Proteomes" id="UP000077115"/>
    </source>
</evidence>
<feature type="compositionally biased region" description="Acidic residues" evidence="4">
    <location>
        <begin position="148"/>
        <end position="174"/>
    </location>
</feature>
<keyword evidence="1" id="KW-0677">Repeat</keyword>
<dbReference type="AlphaFoldDB" id="A0A177W6V9"/>
<dbReference type="GO" id="GO:0085020">
    <property type="term" value="P:protein K6-linked ubiquitination"/>
    <property type="evidence" value="ECO:0007669"/>
    <property type="project" value="TreeGrafter"/>
</dbReference>
<dbReference type="OrthoDB" id="2121094at2759"/>
<reference evidence="5 6" key="1">
    <citation type="submission" date="2006-10" db="EMBL/GenBank/DDBJ databases">
        <title>The Genome Sequence of Batrachochytrium dendrobatidis JEL423.</title>
        <authorList>
            <consortium name="The Broad Institute Genome Sequencing Platform"/>
            <person name="Birren B."/>
            <person name="Lander E."/>
            <person name="Galagan J."/>
            <person name="Cuomo C."/>
            <person name="Devon K."/>
            <person name="Jaffe D."/>
            <person name="Butler J."/>
            <person name="Alvarez P."/>
            <person name="Gnerre S."/>
            <person name="Grabherr M."/>
            <person name="Kleber M."/>
            <person name="Mauceli E."/>
            <person name="Brockman W."/>
            <person name="Young S."/>
            <person name="LaButti K."/>
            <person name="Sykes S."/>
            <person name="DeCaprio D."/>
            <person name="Crawford M."/>
            <person name="Koehrsen M."/>
            <person name="Engels R."/>
            <person name="Montgomery P."/>
            <person name="Pearson M."/>
            <person name="Howarth C."/>
            <person name="Larson L."/>
            <person name="White J."/>
            <person name="O'Leary S."/>
            <person name="Kodira C."/>
            <person name="Zeng Q."/>
            <person name="Yandava C."/>
            <person name="Alvarado L."/>
            <person name="Longcore J."/>
            <person name="James T."/>
        </authorList>
    </citation>
    <scope>NUCLEOTIDE SEQUENCE [LARGE SCALE GENOMIC DNA]</scope>
    <source>
        <strain evidence="5 6">JEL423</strain>
    </source>
</reference>
<dbReference type="SMART" id="SM00248">
    <property type="entry name" value="ANK"/>
    <property type="match status" value="1"/>
</dbReference>
<dbReference type="InterPro" id="IPR002110">
    <property type="entry name" value="Ankyrin_rpt"/>
</dbReference>
<dbReference type="EMBL" id="DS022300">
    <property type="protein sequence ID" value="OAJ35817.1"/>
    <property type="molecule type" value="Genomic_DNA"/>
</dbReference>
<dbReference type="GO" id="GO:0004842">
    <property type="term" value="F:ubiquitin-protein transferase activity"/>
    <property type="evidence" value="ECO:0007669"/>
    <property type="project" value="TreeGrafter"/>
</dbReference>